<dbReference type="RefSeq" id="WP_202236980.1">
    <property type="nucleotide sequence ID" value="NZ_AP018365.1"/>
</dbReference>
<reference evidence="1 2" key="1">
    <citation type="journal article" date="2010" name="J. Bacteriol.">
        <title>Biochemical characterization of a novel indole prenyltransferase from Streptomyces sp. SN-593.</title>
        <authorList>
            <person name="Takahashi S."/>
            <person name="Takagi H."/>
            <person name="Toyoda A."/>
            <person name="Uramoto M."/>
            <person name="Nogawa T."/>
            <person name="Ueki M."/>
            <person name="Sakaki Y."/>
            <person name="Osada H."/>
        </authorList>
    </citation>
    <scope>NUCLEOTIDE SEQUENCE [LARGE SCALE GENOMIC DNA]</scope>
    <source>
        <strain evidence="1 2">SN-593</strain>
    </source>
</reference>
<organism evidence="1 2">
    <name type="scientific">Actinacidiphila reveromycinica</name>
    <dbReference type="NCBI Taxonomy" id="659352"/>
    <lineage>
        <taxon>Bacteria</taxon>
        <taxon>Bacillati</taxon>
        <taxon>Actinomycetota</taxon>
        <taxon>Actinomycetes</taxon>
        <taxon>Kitasatosporales</taxon>
        <taxon>Streptomycetaceae</taxon>
        <taxon>Actinacidiphila</taxon>
    </lineage>
</organism>
<evidence type="ECO:0000313" key="2">
    <source>
        <dbReference type="Proteomes" id="UP000595703"/>
    </source>
</evidence>
<proteinExistence type="predicted"/>
<name>A0A7U3VRT6_9ACTN</name>
<dbReference type="EMBL" id="AP018365">
    <property type="protein sequence ID" value="BBB01030.1"/>
    <property type="molecule type" value="Genomic_DNA"/>
</dbReference>
<dbReference type="KEGG" id="arev:RVR_8262"/>
<gene>
    <name evidence="1" type="ORF">RVR_8262</name>
</gene>
<dbReference type="Proteomes" id="UP000595703">
    <property type="component" value="Chromosome"/>
</dbReference>
<sequence>MTLADAATARDQLRDLATRGFTSAWLAGQIGADRHLLTRIRSGEQKRSSAYVITRIHRLYRSLHDTTADQHGIAPGPVARTQLIAGRGGWTAIPQPADEPATH</sequence>
<evidence type="ECO:0000313" key="1">
    <source>
        <dbReference type="EMBL" id="BBB01030.1"/>
    </source>
</evidence>
<reference evidence="1 2" key="2">
    <citation type="journal article" date="2011" name="J. Antibiot.">
        <title>Furaquinocins I and J: novel polyketide isoprenoid hybrid compounds from Streptomyces reveromyceticus SN-593.</title>
        <authorList>
            <person name="Panthee S."/>
            <person name="Takahashi S."/>
            <person name="Takagi H."/>
            <person name="Nogawa T."/>
            <person name="Oowada E."/>
            <person name="Uramoto M."/>
            <person name="Osada H."/>
        </authorList>
    </citation>
    <scope>NUCLEOTIDE SEQUENCE [LARGE SCALE GENOMIC DNA]</scope>
    <source>
        <strain evidence="1 2">SN-593</strain>
    </source>
</reference>
<dbReference type="AlphaFoldDB" id="A0A7U3VRT6"/>
<reference evidence="1 2" key="3">
    <citation type="journal article" date="2011" name="Nat. Chem. Biol.">
        <title>Reveromycin A biosynthesis uses RevG and RevJ for stereospecific spiroacetal formation.</title>
        <authorList>
            <person name="Takahashi S."/>
            <person name="Toyoda A."/>
            <person name="Sekiyama Y."/>
            <person name="Takagi H."/>
            <person name="Nogawa T."/>
            <person name="Uramoto M."/>
            <person name="Suzuki R."/>
            <person name="Koshino H."/>
            <person name="Kumano T."/>
            <person name="Panthee S."/>
            <person name="Dairi T."/>
            <person name="Ishikawa J."/>
            <person name="Ikeda H."/>
            <person name="Sakaki Y."/>
            <person name="Osada H."/>
        </authorList>
    </citation>
    <scope>NUCLEOTIDE SEQUENCE [LARGE SCALE GENOMIC DNA]</scope>
    <source>
        <strain evidence="1 2">SN-593</strain>
    </source>
</reference>
<accession>A0A7U3VRT6</accession>
<protein>
    <submittedName>
        <fullName evidence="1">Uncharacterized protein</fullName>
    </submittedName>
</protein>
<reference evidence="1 2" key="4">
    <citation type="journal article" date="2020" name="Sci. Rep.">
        <title>beta-carboline chemical signals induce reveromycin production through a LuxR family regulator in Streptomyces sp. SN-593.</title>
        <authorList>
            <person name="Panthee S."/>
            <person name="Kito N."/>
            <person name="Hayashi T."/>
            <person name="Shimizu T."/>
            <person name="Ishikawa J."/>
            <person name="Hamamoto H."/>
            <person name="Osada H."/>
            <person name="Takahashi S."/>
        </authorList>
    </citation>
    <scope>NUCLEOTIDE SEQUENCE [LARGE SCALE GENOMIC DNA]</scope>
    <source>
        <strain evidence="1 2">SN-593</strain>
    </source>
</reference>
<keyword evidence="2" id="KW-1185">Reference proteome</keyword>